<dbReference type="AlphaFoldDB" id="A0AAV9GHP7"/>
<dbReference type="GO" id="GO:0020037">
    <property type="term" value="F:heme binding"/>
    <property type="evidence" value="ECO:0007669"/>
    <property type="project" value="InterPro"/>
</dbReference>
<dbReference type="GO" id="GO:0004497">
    <property type="term" value="F:monooxygenase activity"/>
    <property type="evidence" value="ECO:0007669"/>
    <property type="project" value="InterPro"/>
</dbReference>
<name>A0AAV9GHP7_9PEZI</name>
<evidence type="ECO:0000256" key="3">
    <source>
        <dbReference type="ARBA" id="ARBA00022723"/>
    </source>
</evidence>
<dbReference type="InterPro" id="IPR002401">
    <property type="entry name" value="Cyt_P450_E_grp-I"/>
</dbReference>
<keyword evidence="3 5" id="KW-0479">Metal-binding</keyword>
<sequence>MRTQLHLAASAIGALSIHPLGEAFTLATLVSFLAIFLTIFAARAVYRLSIYPAFVSPLRHLPGPKDHHFLLGHAINQFFSGDPNEPYLSWVRRWPDTQMVRYFTFLNSEAVLVTGLDAFRDILSVKPYSFVKPELYKRLLGPVVGKGLVFAEGEEHKGHRKLMAGPFALNKLKQLIPVFKEKAGHLSKYFDKAIEADGGVVELVKTYTSITLDIIGVAALGVDLRNLDAPTPFHVCYSRVFDPPVLGQALMAIDLLVPIRWIPLEENKKYLAYSAEVHRMTLDVIRDRIGELTDEKGKLVPTERKDLLTFLIQETYEAENPWTEREYLGHMLNMLAAGHETTASALQWATHALGEYPEVQRRLREEILEMLKVTPNPGYAELESLKYLNNFSKEVLRVWCPAIESPREAAEDVMVSGVLIPKGTHILLMPAAIQHNPHIWGEDADQFNPDRWDDKKVDAHAFAAFFQGPRQCIGRVFSTIEFKIILVEILSKFQFESVSTEKIVLINPSPLLRPSGGLRAKLAWRRWT</sequence>
<protein>
    <submittedName>
        <fullName evidence="7">Cytochrome P450</fullName>
    </submittedName>
</protein>
<feature type="transmembrane region" description="Helical" evidence="6">
    <location>
        <begin position="26"/>
        <end position="46"/>
    </location>
</feature>
<feature type="binding site" description="axial binding residue" evidence="5">
    <location>
        <position position="472"/>
    </location>
    <ligand>
        <name>heme</name>
        <dbReference type="ChEBI" id="CHEBI:30413"/>
    </ligand>
    <ligandPart>
        <name>Fe</name>
        <dbReference type="ChEBI" id="CHEBI:18248"/>
    </ligandPart>
</feature>
<reference evidence="7" key="2">
    <citation type="submission" date="2023-05" db="EMBL/GenBank/DDBJ databases">
        <authorList>
            <consortium name="Lawrence Berkeley National Laboratory"/>
            <person name="Steindorff A."/>
            <person name="Hensen N."/>
            <person name="Bonometti L."/>
            <person name="Westerberg I."/>
            <person name="Brannstrom I.O."/>
            <person name="Guillou S."/>
            <person name="Cros-Aarteil S."/>
            <person name="Calhoun S."/>
            <person name="Haridas S."/>
            <person name="Kuo A."/>
            <person name="Mondo S."/>
            <person name="Pangilinan J."/>
            <person name="Riley R."/>
            <person name="Labutti K."/>
            <person name="Andreopoulos B."/>
            <person name="Lipzen A."/>
            <person name="Chen C."/>
            <person name="Yanf M."/>
            <person name="Daum C."/>
            <person name="Ng V."/>
            <person name="Clum A."/>
            <person name="Ohm R."/>
            <person name="Martin F."/>
            <person name="Silar P."/>
            <person name="Natvig D."/>
            <person name="Lalanne C."/>
            <person name="Gautier V."/>
            <person name="Ament-Velasquez S.L."/>
            <person name="Kruys A."/>
            <person name="Hutchinson M.I."/>
            <person name="Powell A.J."/>
            <person name="Barry K."/>
            <person name="Miller A.N."/>
            <person name="Grigoriev I.V."/>
            <person name="Debuchy R."/>
            <person name="Gladieux P."/>
            <person name="Thoren M.H."/>
            <person name="Johannesson H."/>
        </authorList>
    </citation>
    <scope>NUCLEOTIDE SEQUENCE</scope>
    <source>
        <strain evidence="7">PSN243</strain>
    </source>
</reference>
<dbReference type="EMBL" id="MU865947">
    <property type="protein sequence ID" value="KAK4447851.1"/>
    <property type="molecule type" value="Genomic_DNA"/>
</dbReference>
<keyword evidence="6" id="KW-0812">Transmembrane</keyword>
<evidence type="ECO:0000313" key="8">
    <source>
        <dbReference type="Proteomes" id="UP001321760"/>
    </source>
</evidence>
<dbReference type="Proteomes" id="UP001321760">
    <property type="component" value="Unassembled WGS sequence"/>
</dbReference>
<dbReference type="PANTHER" id="PTHR24305">
    <property type="entry name" value="CYTOCHROME P450"/>
    <property type="match status" value="1"/>
</dbReference>
<dbReference type="SUPFAM" id="SSF48264">
    <property type="entry name" value="Cytochrome P450"/>
    <property type="match status" value="1"/>
</dbReference>
<evidence type="ECO:0000256" key="5">
    <source>
        <dbReference type="PIRSR" id="PIRSR602401-1"/>
    </source>
</evidence>
<comment type="similarity">
    <text evidence="1">Belongs to the cytochrome P450 family.</text>
</comment>
<dbReference type="Pfam" id="PF00067">
    <property type="entry name" value="p450"/>
    <property type="match status" value="1"/>
</dbReference>
<dbReference type="PRINTS" id="PR00463">
    <property type="entry name" value="EP450I"/>
</dbReference>
<evidence type="ECO:0000313" key="7">
    <source>
        <dbReference type="EMBL" id="KAK4447851.1"/>
    </source>
</evidence>
<evidence type="ECO:0000256" key="6">
    <source>
        <dbReference type="SAM" id="Phobius"/>
    </source>
</evidence>
<dbReference type="InterPro" id="IPR050121">
    <property type="entry name" value="Cytochrome_P450_monoxygenase"/>
</dbReference>
<dbReference type="PANTHER" id="PTHR24305:SF166">
    <property type="entry name" value="CYTOCHROME P450 12A4, MITOCHONDRIAL-RELATED"/>
    <property type="match status" value="1"/>
</dbReference>
<keyword evidence="6" id="KW-0472">Membrane</keyword>
<organism evidence="7 8">
    <name type="scientific">Podospora aff. communis PSN243</name>
    <dbReference type="NCBI Taxonomy" id="3040156"/>
    <lineage>
        <taxon>Eukaryota</taxon>
        <taxon>Fungi</taxon>
        <taxon>Dikarya</taxon>
        <taxon>Ascomycota</taxon>
        <taxon>Pezizomycotina</taxon>
        <taxon>Sordariomycetes</taxon>
        <taxon>Sordariomycetidae</taxon>
        <taxon>Sordariales</taxon>
        <taxon>Podosporaceae</taxon>
        <taxon>Podospora</taxon>
    </lineage>
</organism>
<gene>
    <name evidence="7" type="ORF">QBC34DRAFT_466892</name>
</gene>
<evidence type="ECO:0000256" key="1">
    <source>
        <dbReference type="ARBA" id="ARBA00010617"/>
    </source>
</evidence>
<reference evidence="7" key="1">
    <citation type="journal article" date="2023" name="Mol. Phylogenet. Evol.">
        <title>Genome-scale phylogeny and comparative genomics of the fungal order Sordariales.</title>
        <authorList>
            <person name="Hensen N."/>
            <person name="Bonometti L."/>
            <person name="Westerberg I."/>
            <person name="Brannstrom I.O."/>
            <person name="Guillou S."/>
            <person name="Cros-Aarteil S."/>
            <person name="Calhoun S."/>
            <person name="Haridas S."/>
            <person name="Kuo A."/>
            <person name="Mondo S."/>
            <person name="Pangilinan J."/>
            <person name="Riley R."/>
            <person name="LaButti K."/>
            <person name="Andreopoulos B."/>
            <person name="Lipzen A."/>
            <person name="Chen C."/>
            <person name="Yan M."/>
            <person name="Daum C."/>
            <person name="Ng V."/>
            <person name="Clum A."/>
            <person name="Steindorff A."/>
            <person name="Ohm R.A."/>
            <person name="Martin F."/>
            <person name="Silar P."/>
            <person name="Natvig D.O."/>
            <person name="Lalanne C."/>
            <person name="Gautier V."/>
            <person name="Ament-Velasquez S.L."/>
            <person name="Kruys A."/>
            <person name="Hutchinson M.I."/>
            <person name="Powell A.J."/>
            <person name="Barry K."/>
            <person name="Miller A.N."/>
            <person name="Grigoriev I.V."/>
            <person name="Debuchy R."/>
            <person name="Gladieux P."/>
            <person name="Hiltunen Thoren M."/>
            <person name="Johannesson H."/>
        </authorList>
    </citation>
    <scope>NUCLEOTIDE SEQUENCE</scope>
    <source>
        <strain evidence="7">PSN243</strain>
    </source>
</reference>
<keyword evidence="2 5" id="KW-0349">Heme</keyword>
<dbReference type="InterPro" id="IPR001128">
    <property type="entry name" value="Cyt_P450"/>
</dbReference>
<accession>A0AAV9GHP7</accession>
<keyword evidence="6" id="KW-1133">Transmembrane helix</keyword>
<comment type="caution">
    <text evidence="7">The sequence shown here is derived from an EMBL/GenBank/DDBJ whole genome shotgun (WGS) entry which is preliminary data.</text>
</comment>
<dbReference type="InterPro" id="IPR036396">
    <property type="entry name" value="Cyt_P450_sf"/>
</dbReference>
<evidence type="ECO:0000256" key="2">
    <source>
        <dbReference type="ARBA" id="ARBA00022617"/>
    </source>
</evidence>
<dbReference type="Gene3D" id="1.10.630.10">
    <property type="entry name" value="Cytochrome P450"/>
    <property type="match status" value="1"/>
</dbReference>
<comment type="cofactor">
    <cofactor evidence="5">
        <name>heme</name>
        <dbReference type="ChEBI" id="CHEBI:30413"/>
    </cofactor>
</comment>
<evidence type="ECO:0000256" key="4">
    <source>
        <dbReference type="ARBA" id="ARBA00023004"/>
    </source>
</evidence>
<proteinExistence type="inferred from homology"/>
<keyword evidence="8" id="KW-1185">Reference proteome</keyword>
<dbReference type="GO" id="GO:0005506">
    <property type="term" value="F:iron ion binding"/>
    <property type="evidence" value="ECO:0007669"/>
    <property type="project" value="InterPro"/>
</dbReference>
<dbReference type="GO" id="GO:0016705">
    <property type="term" value="F:oxidoreductase activity, acting on paired donors, with incorporation or reduction of molecular oxygen"/>
    <property type="evidence" value="ECO:0007669"/>
    <property type="project" value="InterPro"/>
</dbReference>
<keyword evidence="4 5" id="KW-0408">Iron</keyword>
<dbReference type="PRINTS" id="PR00385">
    <property type="entry name" value="P450"/>
</dbReference>